<evidence type="ECO:0000313" key="11">
    <source>
        <dbReference type="Proteomes" id="UP000494222"/>
    </source>
</evidence>
<dbReference type="EMBL" id="VZOJ01000142">
    <property type="protein sequence ID" value="KAB0632003.1"/>
    <property type="molecule type" value="Genomic_DNA"/>
</dbReference>
<keyword evidence="4" id="KW-0560">Oxidoreductase</keyword>
<name>A0A6H9SET5_9BURK</name>
<dbReference type="SUPFAM" id="SSF54373">
    <property type="entry name" value="FAD-linked reductases, C-terminal domain"/>
    <property type="match status" value="1"/>
</dbReference>
<evidence type="ECO:0000256" key="3">
    <source>
        <dbReference type="ARBA" id="ARBA00022827"/>
    </source>
</evidence>
<keyword evidence="3" id="KW-0274">FAD</keyword>
<dbReference type="PANTHER" id="PTHR46056">
    <property type="entry name" value="LONG-CHAIN-ALCOHOL OXIDASE"/>
    <property type="match status" value="1"/>
</dbReference>
<dbReference type="GO" id="GO:0050660">
    <property type="term" value="F:flavin adenine dinucleotide binding"/>
    <property type="evidence" value="ECO:0007669"/>
    <property type="project" value="InterPro"/>
</dbReference>
<dbReference type="EMBL" id="CABVPL010000012">
    <property type="protein sequence ID" value="VWB49682.1"/>
    <property type="molecule type" value="Genomic_DNA"/>
</dbReference>
<protein>
    <submittedName>
        <fullName evidence="9">Choline dehydrogenase</fullName>
    </submittedName>
    <submittedName>
        <fullName evidence="8">GMC family oxidoreductase</fullName>
    </submittedName>
</protein>
<dbReference type="InterPro" id="IPR000172">
    <property type="entry name" value="GMC_OxRdtase_N"/>
</dbReference>
<evidence type="ECO:0000313" key="9">
    <source>
        <dbReference type="EMBL" id="VWB49682.1"/>
    </source>
</evidence>
<dbReference type="Gene3D" id="3.50.50.60">
    <property type="entry name" value="FAD/NAD(P)-binding domain"/>
    <property type="match status" value="2"/>
</dbReference>
<dbReference type="InterPro" id="IPR036188">
    <property type="entry name" value="FAD/NAD-bd_sf"/>
</dbReference>
<evidence type="ECO:0000259" key="7">
    <source>
        <dbReference type="Pfam" id="PF05199"/>
    </source>
</evidence>
<comment type="similarity">
    <text evidence="1">Belongs to the GMC oxidoreductase family.</text>
</comment>
<dbReference type="OrthoDB" id="9787779at2"/>
<feature type="domain" description="Glucose-methanol-choline oxidoreductase N-terminal" evidence="6">
    <location>
        <begin position="110"/>
        <end position="324"/>
    </location>
</feature>
<proteinExistence type="inferred from homology"/>
<keyword evidence="2" id="KW-0285">Flavoprotein</keyword>
<evidence type="ECO:0000256" key="1">
    <source>
        <dbReference type="ARBA" id="ARBA00010790"/>
    </source>
</evidence>
<dbReference type="RefSeq" id="WP_151068250.1">
    <property type="nucleotide sequence ID" value="NZ_CABVPL010000012.1"/>
</dbReference>
<reference evidence="8 10" key="1">
    <citation type="submission" date="2019-09" db="EMBL/GenBank/DDBJ databases">
        <title>Draft genome sequences of 48 bacterial type strains from the CCUG.</title>
        <authorList>
            <person name="Tunovic T."/>
            <person name="Pineiro-Iglesias B."/>
            <person name="Unosson C."/>
            <person name="Inganas E."/>
            <person name="Ohlen M."/>
            <person name="Cardew S."/>
            <person name="Jensie-Markopoulos S."/>
            <person name="Salva-Serra F."/>
            <person name="Jaen-Luchoro D."/>
            <person name="Karlsson R."/>
            <person name="Svensson-Stadler L."/>
            <person name="Chun J."/>
            <person name="Moore E."/>
        </authorList>
    </citation>
    <scope>NUCLEOTIDE SEQUENCE [LARGE SCALE GENOMIC DNA]</scope>
    <source>
        <strain evidence="8 10">CCUG 54555</strain>
    </source>
</reference>
<evidence type="ECO:0000256" key="2">
    <source>
        <dbReference type="ARBA" id="ARBA00022630"/>
    </source>
</evidence>
<reference evidence="9 11" key="2">
    <citation type="submission" date="2019-09" db="EMBL/GenBank/DDBJ databases">
        <authorList>
            <person name="Depoorter E."/>
        </authorList>
    </citation>
    <scope>NUCLEOTIDE SEQUENCE [LARGE SCALE GENOMIC DNA]</scope>
    <source>
        <strain evidence="9">LMG 24064</strain>
    </source>
</reference>
<feature type="compositionally biased region" description="Basic and acidic residues" evidence="5">
    <location>
        <begin position="1"/>
        <end position="20"/>
    </location>
</feature>
<evidence type="ECO:0000313" key="8">
    <source>
        <dbReference type="EMBL" id="KAB0632003.1"/>
    </source>
</evidence>
<dbReference type="AlphaFoldDB" id="A0A6H9SET5"/>
<feature type="domain" description="Glucose-methanol-choline oxidoreductase C-terminal" evidence="7">
    <location>
        <begin position="418"/>
        <end position="532"/>
    </location>
</feature>
<dbReference type="Proteomes" id="UP000430232">
    <property type="component" value="Unassembled WGS sequence"/>
</dbReference>
<dbReference type="GO" id="GO:0016614">
    <property type="term" value="F:oxidoreductase activity, acting on CH-OH group of donors"/>
    <property type="evidence" value="ECO:0007669"/>
    <property type="project" value="InterPro"/>
</dbReference>
<evidence type="ECO:0000259" key="6">
    <source>
        <dbReference type="Pfam" id="PF00732"/>
    </source>
</evidence>
<dbReference type="GeneID" id="99789516"/>
<evidence type="ECO:0000313" key="10">
    <source>
        <dbReference type="Proteomes" id="UP000430232"/>
    </source>
</evidence>
<dbReference type="Proteomes" id="UP000494222">
    <property type="component" value="Unassembled WGS sequence"/>
</dbReference>
<organism evidence="8 10">
    <name type="scientific">Burkholderia latens</name>
    <dbReference type="NCBI Taxonomy" id="488446"/>
    <lineage>
        <taxon>Bacteria</taxon>
        <taxon>Pseudomonadati</taxon>
        <taxon>Pseudomonadota</taxon>
        <taxon>Betaproteobacteria</taxon>
        <taxon>Burkholderiales</taxon>
        <taxon>Burkholderiaceae</taxon>
        <taxon>Burkholderia</taxon>
        <taxon>Burkholderia cepacia complex</taxon>
    </lineage>
</organism>
<accession>A0A6H9SET5</accession>
<feature type="region of interest" description="Disordered" evidence="5">
    <location>
        <begin position="1"/>
        <end position="22"/>
    </location>
</feature>
<keyword evidence="10" id="KW-1185">Reference proteome</keyword>
<evidence type="ECO:0000256" key="5">
    <source>
        <dbReference type="SAM" id="MobiDB-lite"/>
    </source>
</evidence>
<evidence type="ECO:0000256" key="4">
    <source>
        <dbReference type="ARBA" id="ARBA00023002"/>
    </source>
</evidence>
<dbReference type="Pfam" id="PF00732">
    <property type="entry name" value="GMC_oxred_N"/>
    <property type="match status" value="1"/>
</dbReference>
<dbReference type="PANTHER" id="PTHR46056:SF12">
    <property type="entry name" value="LONG-CHAIN-ALCOHOL OXIDASE"/>
    <property type="match status" value="1"/>
</dbReference>
<sequence length="559" mass="62288">MGADSLHADQPRGRDGRAPDPLRVGGWSPMRMFRDDEPVDFVIVGTGAGGGTLACRLAEHGFSVVALDAGAWWRPLEEFASDESHQRKLFWTDERICDGANPLTLGTNNSGRAIGGSTVHFAMVSLRFRPEWFRSRTLLGYGVDWPLDWREMWRYYREVEQALKISGPVSYPWGPPRPRYPYRAHELNAAALVLARGADALGIDWTSTPLATLSAPRGRAHPCVYRGFCVAGCATNAKQSALVTWIPRAVAAGAEVRDLAMVLRIEAEGDRVTGVHYRRDGRTRFQRARNVVVAGYAIETPRLLLLSANGRHPQGLANSSGLVGRYMMAQLNQASWGTMDDEVRWYKGPPSLAITEHWNYADEGKDFFGGYCWMSQGPLPIEWARKVAGRGLWGDALKREMARYNFQAGLKIVGETLPRESNRVTLADERDAFGLPVARVTYSYDDNDRRMMRHAFAQMDRSLEAAGARDIWHEEDDTCHLAGTARMGDDPATSVVDADCRSWDIPNLWVCDGSVFPTVGGVNPSLTIQAIACRTADRIRALVARGEAQARARWRRWPR</sequence>
<dbReference type="SUPFAM" id="SSF51905">
    <property type="entry name" value="FAD/NAD(P)-binding domain"/>
    <property type="match status" value="1"/>
</dbReference>
<dbReference type="Pfam" id="PF05199">
    <property type="entry name" value="GMC_oxred_C"/>
    <property type="match status" value="1"/>
</dbReference>
<gene>
    <name evidence="9" type="ORF">BLA24064_02252</name>
    <name evidence="8" type="ORF">F7R21_30415</name>
</gene>
<dbReference type="InterPro" id="IPR007867">
    <property type="entry name" value="GMC_OxRtase_C"/>
</dbReference>